<reference evidence="1 2" key="1">
    <citation type="submission" date="2016-10" db="EMBL/GenBank/DDBJ databases">
        <title>Genome sequence of the basidiomycete white-rot fungus Trametes pubescens.</title>
        <authorList>
            <person name="Makela M.R."/>
            <person name="Granchi Z."/>
            <person name="Peng M."/>
            <person name="De Vries R.P."/>
            <person name="Grigoriev I."/>
            <person name="Riley R."/>
            <person name="Hilden K."/>
        </authorList>
    </citation>
    <scope>NUCLEOTIDE SEQUENCE [LARGE SCALE GENOMIC DNA]</scope>
    <source>
        <strain evidence="1 2">FBCC735</strain>
    </source>
</reference>
<evidence type="ECO:0000313" key="1">
    <source>
        <dbReference type="EMBL" id="OJT07479.1"/>
    </source>
</evidence>
<dbReference type="AlphaFoldDB" id="A0A1M2VIS8"/>
<dbReference type="OrthoDB" id="3238099at2759"/>
<name>A0A1M2VIS8_TRAPU</name>
<evidence type="ECO:0008006" key="3">
    <source>
        <dbReference type="Google" id="ProtNLM"/>
    </source>
</evidence>
<dbReference type="EMBL" id="MNAD01001172">
    <property type="protein sequence ID" value="OJT07479.1"/>
    <property type="molecule type" value="Genomic_DNA"/>
</dbReference>
<gene>
    <name evidence="1" type="ORF">TRAPUB_1664</name>
</gene>
<evidence type="ECO:0000313" key="2">
    <source>
        <dbReference type="Proteomes" id="UP000184267"/>
    </source>
</evidence>
<protein>
    <recommendedName>
        <fullName evidence="3">F-box domain-containing protein</fullName>
    </recommendedName>
</protein>
<organism evidence="1 2">
    <name type="scientific">Trametes pubescens</name>
    <name type="common">White-rot fungus</name>
    <dbReference type="NCBI Taxonomy" id="154538"/>
    <lineage>
        <taxon>Eukaryota</taxon>
        <taxon>Fungi</taxon>
        <taxon>Dikarya</taxon>
        <taxon>Basidiomycota</taxon>
        <taxon>Agaricomycotina</taxon>
        <taxon>Agaricomycetes</taxon>
        <taxon>Polyporales</taxon>
        <taxon>Polyporaceae</taxon>
        <taxon>Trametes</taxon>
    </lineage>
</organism>
<dbReference type="Proteomes" id="UP000184267">
    <property type="component" value="Unassembled WGS sequence"/>
</dbReference>
<sequence length="323" mass="36443">MTTGSDGSDRVIANAYRSFRLPTELWDLILKDLPRTDQQTCLSVSKLFSDRARPLLFSRLTINIGLWKAYNNRNYLANEVQVIERHDLRNTELLQHVACDVRFASIVKEINVRAHDRHGWCNIEFVRLQTLTIAGSSRQFPRHIIPEVERKIKACVVRAPVTLRHLSVSVYSLLDAPLRMLSGMHTLCSCTGHSSAPTLYPGRTGSPCASRLAQLKGRPSLGYLHILESARDLDLCRLLLEDPLPALELVGYGSCLGRIARGSDGTATYGPLWDNTTLVFRTAEDFRPGCEDWKWLLRGHDWEGLREYHGITVLRAMVLTGHS</sequence>
<keyword evidence="2" id="KW-1185">Reference proteome</keyword>
<accession>A0A1M2VIS8</accession>
<proteinExistence type="predicted"/>
<comment type="caution">
    <text evidence="1">The sequence shown here is derived from an EMBL/GenBank/DDBJ whole genome shotgun (WGS) entry which is preliminary data.</text>
</comment>